<evidence type="ECO:0000256" key="4">
    <source>
        <dbReference type="ARBA" id="ARBA00022833"/>
    </source>
</evidence>
<keyword evidence="5" id="KW-0539">Nucleus</keyword>
<evidence type="ECO:0000313" key="9">
    <source>
        <dbReference type="Proteomes" id="UP001164746"/>
    </source>
</evidence>
<dbReference type="Pfam" id="PF00096">
    <property type="entry name" value="zf-C2H2"/>
    <property type="match status" value="1"/>
</dbReference>
<dbReference type="PANTHER" id="PTHR24393:SF34">
    <property type="entry name" value="PR_SET DOMAIN 13"/>
    <property type="match status" value="1"/>
</dbReference>
<accession>A0ABY7F850</accession>
<sequence>MRVHTGEQPFKCAQCGKSFNQKNNLQRHMNTSVTSVIGGYHPGHTRLYMKESTQERNHLSVTYVDDDSTEKET</sequence>
<evidence type="ECO:0000256" key="1">
    <source>
        <dbReference type="ARBA" id="ARBA00022723"/>
    </source>
</evidence>
<dbReference type="EMBL" id="CP111021">
    <property type="protein sequence ID" value="WAR17191.1"/>
    <property type="molecule type" value="Genomic_DNA"/>
</dbReference>
<evidence type="ECO:0000256" key="2">
    <source>
        <dbReference type="ARBA" id="ARBA00022737"/>
    </source>
</evidence>
<keyword evidence="9" id="KW-1185">Reference proteome</keyword>
<organism evidence="8 9">
    <name type="scientific">Mya arenaria</name>
    <name type="common">Soft-shell clam</name>
    <dbReference type="NCBI Taxonomy" id="6604"/>
    <lineage>
        <taxon>Eukaryota</taxon>
        <taxon>Metazoa</taxon>
        <taxon>Spiralia</taxon>
        <taxon>Lophotrochozoa</taxon>
        <taxon>Mollusca</taxon>
        <taxon>Bivalvia</taxon>
        <taxon>Autobranchia</taxon>
        <taxon>Heteroconchia</taxon>
        <taxon>Euheterodonta</taxon>
        <taxon>Imparidentia</taxon>
        <taxon>Neoheterodontei</taxon>
        <taxon>Myida</taxon>
        <taxon>Myoidea</taxon>
        <taxon>Myidae</taxon>
        <taxon>Mya</taxon>
    </lineage>
</organism>
<name>A0ABY7F850_MYAAR</name>
<reference evidence="8" key="1">
    <citation type="submission" date="2022-11" db="EMBL/GenBank/DDBJ databases">
        <title>Centuries of genome instability and evolution in soft-shell clam transmissible cancer (bioRxiv).</title>
        <authorList>
            <person name="Hart S.F.M."/>
            <person name="Yonemitsu M.A."/>
            <person name="Giersch R.M."/>
            <person name="Beal B.F."/>
            <person name="Arriagada G."/>
            <person name="Davis B.W."/>
            <person name="Ostrander E.A."/>
            <person name="Goff S.P."/>
            <person name="Metzger M.J."/>
        </authorList>
    </citation>
    <scope>NUCLEOTIDE SEQUENCE</scope>
    <source>
        <strain evidence="8">MELC-2E11</strain>
        <tissue evidence="8">Siphon/mantle</tissue>
    </source>
</reference>
<dbReference type="InterPro" id="IPR036236">
    <property type="entry name" value="Znf_C2H2_sf"/>
</dbReference>
<dbReference type="SUPFAM" id="SSF57667">
    <property type="entry name" value="beta-beta-alpha zinc fingers"/>
    <property type="match status" value="1"/>
</dbReference>
<evidence type="ECO:0000259" key="7">
    <source>
        <dbReference type="PROSITE" id="PS50157"/>
    </source>
</evidence>
<evidence type="ECO:0000256" key="5">
    <source>
        <dbReference type="ARBA" id="ARBA00023242"/>
    </source>
</evidence>
<evidence type="ECO:0000256" key="6">
    <source>
        <dbReference type="PROSITE-ProRule" id="PRU00042"/>
    </source>
</evidence>
<keyword evidence="1" id="KW-0479">Metal-binding</keyword>
<feature type="domain" description="C2H2-type" evidence="7">
    <location>
        <begin position="10"/>
        <end position="46"/>
    </location>
</feature>
<dbReference type="Gene3D" id="3.30.160.60">
    <property type="entry name" value="Classic Zinc Finger"/>
    <property type="match status" value="1"/>
</dbReference>
<proteinExistence type="predicted"/>
<protein>
    <submittedName>
        <fullName evidence="8">ZN236-like protein</fullName>
    </submittedName>
</protein>
<dbReference type="PANTHER" id="PTHR24393">
    <property type="entry name" value="ZINC FINGER PROTEIN"/>
    <property type="match status" value="1"/>
</dbReference>
<keyword evidence="4" id="KW-0862">Zinc</keyword>
<dbReference type="Proteomes" id="UP001164746">
    <property type="component" value="Chromosome 10"/>
</dbReference>
<keyword evidence="3 6" id="KW-0863">Zinc-finger</keyword>
<dbReference type="InterPro" id="IPR013087">
    <property type="entry name" value="Znf_C2H2_type"/>
</dbReference>
<evidence type="ECO:0000313" key="8">
    <source>
        <dbReference type="EMBL" id="WAR17191.1"/>
    </source>
</evidence>
<gene>
    <name evidence="8" type="ORF">MAR_031785</name>
</gene>
<keyword evidence="2" id="KW-0677">Repeat</keyword>
<dbReference type="PROSITE" id="PS50157">
    <property type="entry name" value="ZINC_FINGER_C2H2_2"/>
    <property type="match status" value="1"/>
</dbReference>
<evidence type="ECO:0000256" key="3">
    <source>
        <dbReference type="ARBA" id="ARBA00022771"/>
    </source>
</evidence>